<protein>
    <submittedName>
        <fullName evidence="3">Allophanate hydrolase</fullName>
        <ecNumber evidence="3">3.5.1.54</ecNumber>
    </submittedName>
</protein>
<dbReference type="PANTHER" id="PTHR11895">
    <property type="entry name" value="TRANSAMIDASE"/>
    <property type="match status" value="1"/>
</dbReference>
<dbReference type="InterPro" id="IPR000120">
    <property type="entry name" value="Amidase"/>
</dbReference>
<feature type="domain" description="Amidase" evidence="1">
    <location>
        <begin position="31"/>
        <end position="416"/>
    </location>
</feature>
<gene>
    <name evidence="3" type="primary">atzF</name>
    <name evidence="3" type="ORF">OKJ99_11265</name>
</gene>
<dbReference type="InterPro" id="IPR053844">
    <property type="entry name" value="AH_C"/>
</dbReference>
<dbReference type="GO" id="GO:0004039">
    <property type="term" value="F:allophanate hydrolase activity"/>
    <property type="evidence" value="ECO:0007669"/>
    <property type="project" value="UniProtKB-EC"/>
</dbReference>
<dbReference type="Pfam" id="PF21986">
    <property type="entry name" value="AH_C"/>
    <property type="match status" value="1"/>
</dbReference>
<evidence type="ECO:0000259" key="2">
    <source>
        <dbReference type="Pfam" id="PF21986"/>
    </source>
</evidence>
<dbReference type="Gene3D" id="3.90.1300.10">
    <property type="entry name" value="Amidase signature (AS) domain"/>
    <property type="match status" value="1"/>
</dbReference>
<keyword evidence="4" id="KW-1185">Reference proteome</keyword>
<dbReference type="NCBIfam" id="NF006043">
    <property type="entry name" value="PRK08186.1"/>
    <property type="match status" value="1"/>
</dbReference>
<dbReference type="Gene3D" id="1.20.58.1700">
    <property type="match status" value="1"/>
</dbReference>
<dbReference type="InterPro" id="IPR023631">
    <property type="entry name" value="Amidase_dom"/>
</dbReference>
<dbReference type="EC" id="3.5.1.54" evidence="3"/>
<dbReference type="EMBL" id="JAOZYC010000088">
    <property type="protein sequence ID" value="MEB8338079.1"/>
    <property type="molecule type" value="Genomic_DNA"/>
</dbReference>
<proteinExistence type="predicted"/>
<dbReference type="SUPFAM" id="SSF75304">
    <property type="entry name" value="Amidase signature (AS) enzymes"/>
    <property type="match status" value="1"/>
</dbReference>
<reference evidence="3 4" key="1">
    <citation type="submission" date="2022-10" db="EMBL/GenBank/DDBJ databases">
        <authorList>
            <person name="Xie J."/>
            <person name="Shen N."/>
        </authorList>
    </citation>
    <scope>NUCLEOTIDE SEQUENCE [LARGE SCALE GENOMIC DNA]</scope>
    <source>
        <strain evidence="3 4">YIM65594</strain>
    </source>
</reference>
<dbReference type="Proteomes" id="UP001354931">
    <property type="component" value="Unassembled WGS sequence"/>
</dbReference>
<evidence type="ECO:0000313" key="4">
    <source>
        <dbReference type="Proteomes" id="UP001354931"/>
    </source>
</evidence>
<dbReference type="NCBIfam" id="TIGR02713">
    <property type="entry name" value="allophanate_hyd"/>
    <property type="match status" value="1"/>
</dbReference>
<dbReference type="RefSeq" id="WP_326015809.1">
    <property type="nucleotide sequence ID" value="NZ_JAOZYC010000088.1"/>
</dbReference>
<keyword evidence="3" id="KW-0378">Hydrolase</keyword>
<dbReference type="Gene3D" id="3.10.490.10">
    <property type="entry name" value="Gamma-glutamyl cyclotransferase-like"/>
    <property type="match status" value="1"/>
</dbReference>
<accession>A0ABU6F251</accession>
<sequence>MRAGAAARVRRALALLAEDARPEAWITLRPARELLAEAAVTDARTAAGEQLPLAGQVFAVKDNIDVAGLPTTAGCPSFAYQPRVSAPAVARLAAAGAIVVGKTNLDQFATGLVGTRSPYGAVRAVHDPARISGGSSSGSAVAAALGIVDFALGTDTAGSGRIPAAFAGVVGLKPTIGLVPTDGVVPAARPFDCVSVFAPSLRIAETAAAVMAAGADTATTRTWPADAPLAASPTPRIAIPEASALDGLSDTWRAAFADAAERLRAAGATLVPVDIEPFLQAAELLYGGGFAAERFAAVGAFIAADSDDIDPSVRGIIGGAEHLPAHRYAEDLGRLAQLRWQAMERIEDCEALLLPTAPEHPTLAEVAADPIGVNSRLGRFTNFVNLLDLSAVAVPAGTVDGGPFGVTVVARAFADRVAADIAALFAPEPAADSPDSGWGPPGLPLAVFGAHLTGQPLNSQLTRLGARLLRPVRTAAHYRMVALPGTPPRPGLLRVPAARQGRSFAGELWALPPAALGRFLAALPEPMTLGRVRLDDGTTATGFLCESHAAVESPDISEYQDWRIYLHHHDTSAAAGSDERSPV</sequence>
<organism evidence="3 4">
    <name type="scientific">Streptomyces endophyticus</name>
    <dbReference type="NCBI Taxonomy" id="714166"/>
    <lineage>
        <taxon>Bacteria</taxon>
        <taxon>Bacillati</taxon>
        <taxon>Actinomycetota</taxon>
        <taxon>Actinomycetes</taxon>
        <taxon>Kitasatosporales</taxon>
        <taxon>Streptomycetaceae</taxon>
        <taxon>Streptomyces</taxon>
    </lineage>
</organism>
<name>A0ABU6F251_9ACTN</name>
<dbReference type="InterPro" id="IPR014085">
    <property type="entry name" value="Allophanate_hydrolase"/>
</dbReference>
<feature type="domain" description="Allophanate hydrolase C-terminal" evidence="2">
    <location>
        <begin position="444"/>
        <end position="566"/>
    </location>
</feature>
<dbReference type="Pfam" id="PF01425">
    <property type="entry name" value="Amidase"/>
    <property type="match status" value="1"/>
</dbReference>
<dbReference type="PANTHER" id="PTHR11895:SF169">
    <property type="entry name" value="GLUTAMYL-TRNA(GLN) AMIDOTRANSFERASE"/>
    <property type="match status" value="1"/>
</dbReference>
<evidence type="ECO:0000259" key="1">
    <source>
        <dbReference type="Pfam" id="PF01425"/>
    </source>
</evidence>
<comment type="caution">
    <text evidence="3">The sequence shown here is derived from an EMBL/GenBank/DDBJ whole genome shotgun (WGS) entry which is preliminary data.</text>
</comment>
<evidence type="ECO:0000313" key="3">
    <source>
        <dbReference type="EMBL" id="MEB8338079.1"/>
    </source>
</evidence>
<dbReference type="InterPro" id="IPR036928">
    <property type="entry name" value="AS_sf"/>
</dbReference>